<dbReference type="InterPro" id="IPR021796">
    <property type="entry name" value="Tll0287-like_dom"/>
</dbReference>
<dbReference type="EC" id="2.7.13.3" evidence="2"/>
<evidence type="ECO:0000259" key="6">
    <source>
        <dbReference type="PROSITE" id="PS50112"/>
    </source>
</evidence>
<keyword evidence="9" id="KW-1185">Reference proteome</keyword>
<feature type="domain" description="HAMP" evidence="7">
    <location>
        <begin position="226"/>
        <end position="279"/>
    </location>
</feature>
<evidence type="ECO:0000259" key="7">
    <source>
        <dbReference type="PROSITE" id="PS50885"/>
    </source>
</evidence>
<dbReference type="Pfam" id="PF00989">
    <property type="entry name" value="PAS"/>
    <property type="match status" value="1"/>
</dbReference>
<dbReference type="Gene3D" id="6.10.340.10">
    <property type="match status" value="1"/>
</dbReference>
<evidence type="ECO:0000256" key="1">
    <source>
        <dbReference type="ARBA" id="ARBA00000085"/>
    </source>
</evidence>
<dbReference type="InterPro" id="IPR050351">
    <property type="entry name" value="BphY/WalK/GraS-like"/>
</dbReference>
<protein>
    <recommendedName>
        <fullName evidence="2">histidine kinase</fullName>
        <ecNumber evidence="2">2.7.13.3</ecNumber>
    </recommendedName>
</protein>
<dbReference type="NCBIfam" id="TIGR00229">
    <property type="entry name" value="sensory_box"/>
    <property type="match status" value="1"/>
</dbReference>
<dbReference type="RefSeq" id="WP_305731281.1">
    <property type="nucleotide sequence ID" value="NZ_OW150024.1"/>
</dbReference>
<dbReference type="InterPro" id="IPR000014">
    <property type="entry name" value="PAS"/>
</dbReference>
<gene>
    <name evidence="8" type="ORF">GEAMG1_0516</name>
</gene>
<dbReference type="PROSITE" id="PS50112">
    <property type="entry name" value="PAS"/>
    <property type="match status" value="1"/>
</dbReference>
<dbReference type="SMART" id="SM00091">
    <property type="entry name" value="PAS"/>
    <property type="match status" value="1"/>
</dbReference>
<evidence type="ECO:0000313" key="9">
    <source>
        <dbReference type="Proteomes" id="UP001295463"/>
    </source>
</evidence>
<keyword evidence="5" id="KW-0472">Membrane</keyword>
<dbReference type="Pfam" id="PF00672">
    <property type="entry name" value="HAMP"/>
    <property type="match status" value="1"/>
</dbReference>
<proteinExistence type="predicted"/>
<dbReference type="InterPro" id="IPR035965">
    <property type="entry name" value="PAS-like_dom_sf"/>
</dbReference>
<feature type="domain" description="PAS" evidence="6">
    <location>
        <begin position="284"/>
        <end position="335"/>
    </location>
</feature>
<evidence type="ECO:0000256" key="2">
    <source>
        <dbReference type="ARBA" id="ARBA00012438"/>
    </source>
</evidence>
<dbReference type="CDD" id="cd06225">
    <property type="entry name" value="HAMP"/>
    <property type="match status" value="1"/>
</dbReference>
<accession>A0ABM9D7H5</accession>
<comment type="catalytic activity">
    <reaction evidence="1">
        <text>ATP + protein L-histidine = ADP + protein N-phospho-L-histidine.</text>
        <dbReference type="EC" id="2.7.13.3"/>
    </reaction>
</comment>
<keyword evidence="4" id="KW-0418">Kinase</keyword>
<dbReference type="PANTHER" id="PTHR42878">
    <property type="entry name" value="TWO-COMPONENT HISTIDINE KINASE"/>
    <property type="match status" value="1"/>
</dbReference>
<organism evidence="8 9">
    <name type="scientific">Trichlorobacter ammonificans</name>
    <dbReference type="NCBI Taxonomy" id="2916410"/>
    <lineage>
        <taxon>Bacteria</taxon>
        <taxon>Pseudomonadati</taxon>
        <taxon>Thermodesulfobacteriota</taxon>
        <taxon>Desulfuromonadia</taxon>
        <taxon>Geobacterales</taxon>
        <taxon>Geobacteraceae</taxon>
        <taxon>Trichlorobacter</taxon>
    </lineage>
</organism>
<dbReference type="CDD" id="cd00130">
    <property type="entry name" value="PAS"/>
    <property type="match status" value="1"/>
</dbReference>
<sequence length="401" mass="45410">MRITAKLTLIISLLLIVLLIVLAWTSYHHDQEMLLQESVEKARTIARQIVETREHLSSVVRAEQAEQNYELIPQVAATRITQRLTKGTPYYVRQVSQRFRNPLNRPDPYEQAVLRQFADASIAERYEVVSQNGAETLRYLLPMVAEQSCLVCHGSFETAPRFVQQRFPKGHPSYNYRTGELIGAISVSVPLEALHNRILHNLAQEQALQGSILLVLVLLTGWLIHRTILAPVSRVAEGIATVTRSGTFSTRIEPRGHDEIGRLVEAFNDLMAELERRTRQRAESDERYRNFIEIAQSPIVTFLPDGKIVIANQKAEKLFGLTREELLGQCIFDFMEDPLPLRQGLEDYFSAGSSQVLGNASRQTLRDVCGRCFEVEMVVSVSQSEHEAMFSAILRLTPKGD</sequence>
<dbReference type="Proteomes" id="UP001295463">
    <property type="component" value="Chromosome"/>
</dbReference>
<dbReference type="PROSITE" id="PS50885">
    <property type="entry name" value="HAMP"/>
    <property type="match status" value="1"/>
</dbReference>
<dbReference type="SMART" id="SM00304">
    <property type="entry name" value="HAMP"/>
    <property type="match status" value="1"/>
</dbReference>
<evidence type="ECO:0000256" key="3">
    <source>
        <dbReference type="ARBA" id="ARBA00022679"/>
    </source>
</evidence>
<dbReference type="InterPro" id="IPR013767">
    <property type="entry name" value="PAS_fold"/>
</dbReference>
<dbReference type="PANTHER" id="PTHR42878:SF15">
    <property type="entry name" value="BACTERIOPHYTOCHROME"/>
    <property type="match status" value="1"/>
</dbReference>
<dbReference type="SUPFAM" id="SSF158472">
    <property type="entry name" value="HAMP domain-like"/>
    <property type="match status" value="1"/>
</dbReference>
<dbReference type="EMBL" id="OW150024">
    <property type="protein sequence ID" value="CAH2030338.1"/>
    <property type="molecule type" value="Genomic_DNA"/>
</dbReference>
<dbReference type="Pfam" id="PF11845">
    <property type="entry name" value="Tll0287-like"/>
    <property type="match status" value="1"/>
</dbReference>
<keyword evidence="3" id="KW-0808">Transferase</keyword>
<dbReference type="SUPFAM" id="SSF55785">
    <property type="entry name" value="PYP-like sensor domain (PAS domain)"/>
    <property type="match status" value="1"/>
</dbReference>
<evidence type="ECO:0000256" key="5">
    <source>
        <dbReference type="ARBA" id="ARBA00023136"/>
    </source>
</evidence>
<dbReference type="Gene3D" id="3.30.450.20">
    <property type="entry name" value="PAS domain"/>
    <property type="match status" value="1"/>
</dbReference>
<dbReference type="InterPro" id="IPR003660">
    <property type="entry name" value="HAMP_dom"/>
</dbReference>
<evidence type="ECO:0000313" key="8">
    <source>
        <dbReference type="EMBL" id="CAH2030338.1"/>
    </source>
</evidence>
<name>A0ABM9D7H5_9BACT</name>
<reference evidence="8 9" key="1">
    <citation type="submission" date="2022-03" db="EMBL/GenBank/DDBJ databases">
        <authorList>
            <person name="Koch H."/>
        </authorList>
    </citation>
    <scope>NUCLEOTIDE SEQUENCE [LARGE SCALE GENOMIC DNA]</scope>
    <source>
        <strain evidence="8 9">G1</strain>
    </source>
</reference>
<evidence type="ECO:0000256" key="4">
    <source>
        <dbReference type="ARBA" id="ARBA00022777"/>
    </source>
</evidence>